<sequence>MYKKNLPNRAGLTPEFEDGVTAFIEWAKSQHAYMNGEKIRCPCRKCKTEVLKTPDEDEQTSLAPAEEGTSTHWGDAAEMNWAHRMVIDAVEQAYNQDGAADDGTRSYPLDVGPSSYYYGGAPYDYVSGLADWFHDDDIDLDYCKFCGEARYKPTRERNPNRTKTPYAVLRYLLITPRLQRLYASQATAEQMTWHANHQTEEGSMWHPSDVETWRHFDRTHPNFAVEPRNVRLGLCTDEFAPHGQYGRT</sequence>
<dbReference type="InterPro" id="IPR004242">
    <property type="entry name" value="Transposase_21"/>
</dbReference>
<dbReference type="EMBL" id="JACGWN010000016">
    <property type="protein sequence ID" value="KAL0394678.1"/>
    <property type="molecule type" value="Genomic_DNA"/>
</dbReference>
<comment type="caution">
    <text evidence="2">The sequence shown here is derived from an EMBL/GenBank/DDBJ whole genome shotgun (WGS) entry which is preliminary data.</text>
</comment>
<proteinExistence type="predicted"/>
<dbReference type="Pfam" id="PF02992">
    <property type="entry name" value="Transposase_21"/>
    <property type="match status" value="1"/>
</dbReference>
<organism evidence="2">
    <name type="scientific">Sesamum latifolium</name>
    <dbReference type="NCBI Taxonomy" id="2727402"/>
    <lineage>
        <taxon>Eukaryota</taxon>
        <taxon>Viridiplantae</taxon>
        <taxon>Streptophyta</taxon>
        <taxon>Embryophyta</taxon>
        <taxon>Tracheophyta</taxon>
        <taxon>Spermatophyta</taxon>
        <taxon>Magnoliopsida</taxon>
        <taxon>eudicotyledons</taxon>
        <taxon>Gunneridae</taxon>
        <taxon>Pentapetalae</taxon>
        <taxon>asterids</taxon>
        <taxon>lamiids</taxon>
        <taxon>Lamiales</taxon>
        <taxon>Pedaliaceae</taxon>
        <taxon>Sesamum</taxon>
    </lineage>
</organism>
<feature type="domain" description="Transposase-associated" evidence="1">
    <location>
        <begin position="9"/>
        <end position="54"/>
    </location>
</feature>
<reference evidence="2" key="1">
    <citation type="submission" date="2020-06" db="EMBL/GenBank/DDBJ databases">
        <authorList>
            <person name="Li T."/>
            <person name="Hu X."/>
            <person name="Zhang T."/>
            <person name="Song X."/>
            <person name="Zhang H."/>
            <person name="Dai N."/>
            <person name="Sheng W."/>
            <person name="Hou X."/>
            <person name="Wei L."/>
        </authorList>
    </citation>
    <scope>NUCLEOTIDE SEQUENCE</scope>
    <source>
        <strain evidence="2">KEN1</strain>
        <tissue evidence="2">Leaf</tissue>
    </source>
</reference>
<accession>A0AAW2SQJ9</accession>
<dbReference type="PANTHER" id="PTHR10775:SF182">
    <property type="entry name" value="TRANSPOSON, EN_SPM-LIKE, TRANSPOSASE-ASSOCIATED DOMAIN PROTEIN-RELATED"/>
    <property type="match status" value="1"/>
</dbReference>
<dbReference type="PANTHER" id="PTHR10775">
    <property type="entry name" value="OS08G0208400 PROTEIN"/>
    <property type="match status" value="1"/>
</dbReference>
<name>A0AAW2SQJ9_9LAMI</name>
<gene>
    <name evidence="2" type="ORF">Slati_4434000</name>
</gene>
<dbReference type="Pfam" id="PF13963">
    <property type="entry name" value="Transpos_assoc"/>
    <property type="match status" value="1"/>
</dbReference>
<evidence type="ECO:0000259" key="1">
    <source>
        <dbReference type="Pfam" id="PF13963"/>
    </source>
</evidence>
<protein>
    <recommendedName>
        <fullName evidence="1">Transposase-associated domain-containing protein</fullName>
    </recommendedName>
</protein>
<reference evidence="2" key="2">
    <citation type="journal article" date="2024" name="Plant">
        <title>Genomic evolution and insights into agronomic trait innovations of Sesamum species.</title>
        <authorList>
            <person name="Miao H."/>
            <person name="Wang L."/>
            <person name="Qu L."/>
            <person name="Liu H."/>
            <person name="Sun Y."/>
            <person name="Le M."/>
            <person name="Wang Q."/>
            <person name="Wei S."/>
            <person name="Zheng Y."/>
            <person name="Lin W."/>
            <person name="Duan Y."/>
            <person name="Cao H."/>
            <person name="Xiong S."/>
            <person name="Wang X."/>
            <person name="Wei L."/>
            <person name="Li C."/>
            <person name="Ma Q."/>
            <person name="Ju M."/>
            <person name="Zhao R."/>
            <person name="Li G."/>
            <person name="Mu C."/>
            <person name="Tian Q."/>
            <person name="Mei H."/>
            <person name="Zhang T."/>
            <person name="Gao T."/>
            <person name="Zhang H."/>
        </authorList>
    </citation>
    <scope>NUCLEOTIDE SEQUENCE</scope>
    <source>
        <strain evidence="2">KEN1</strain>
    </source>
</reference>
<dbReference type="InterPro" id="IPR029480">
    <property type="entry name" value="Transpos_assoc"/>
</dbReference>
<dbReference type="AlphaFoldDB" id="A0AAW2SQJ9"/>
<evidence type="ECO:0000313" key="2">
    <source>
        <dbReference type="EMBL" id="KAL0394678.1"/>
    </source>
</evidence>